<comment type="similarity">
    <text evidence="1 3">Belongs to the UPF0122 family.</text>
</comment>
<dbReference type="NCBIfam" id="NF045758">
    <property type="entry name" value="YlxM"/>
    <property type="match status" value="1"/>
</dbReference>
<dbReference type="AlphaFoldDB" id="A0A921INW1"/>
<sequence>MAGKPQKNLAYSILLDFYGPVLTEKQRMILTEYYDEDLSLAEIAENLGITRQGVRDAIKHGEAALDELEAKLGNARRHTAMQADLTRLRQLVMEVRCCNSGLFNPVPQIRTDTDEMLQILERLDTQEESDGL</sequence>
<name>A0A921INW1_9FIRM</name>
<keyword evidence="5" id="KW-0238">DNA-binding</keyword>
<dbReference type="PANTHER" id="PTHR40083:SF1">
    <property type="entry name" value="UPF0122 PROTEIN YLXM"/>
    <property type="match status" value="1"/>
</dbReference>
<feature type="coiled-coil region" evidence="4">
    <location>
        <begin position="51"/>
        <end position="78"/>
    </location>
</feature>
<reference evidence="5" key="2">
    <citation type="submission" date="2021-09" db="EMBL/GenBank/DDBJ databases">
        <authorList>
            <person name="Gilroy R."/>
        </authorList>
    </citation>
    <scope>NUCLEOTIDE SEQUENCE</scope>
    <source>
        <strain evidence="5">ChiBcec21-2208</strain>
    </source>
</reference>
<evidence type="ECO:0000256" key="2">
    <source>
        <dbReference type="ARBA" id="ARBA00024764"/>
    </source>
</evidence>
<gene>
    <name evidence="5" type="ORF">K8V20_11795</name>
</gene>
<dbReference type="InterPro" id="IPR007394">
    <property type="entry name" value="UPF0122"/>
</dbReference>
<dbReference type="SUPFAM" id="SSF88659">
    <property type="entry name" value="Sigma3 and sigma4 domains of RNA polymerase sigma factors"/>
    <property type="match status" value="1"/>
</dbReference>
<dbReference type="GO" id="GO:0003677">
    <property type="term" value="F:DNA binding"/>
    <property type="evidence" value="ECO:0007669"/>
    <property type="project" value="UniProtKB-KW"/>
</dbReference>
<dbReference type="EMBL" id="DYVE01000302">
    <property type="protein sequence ID" value="HJG29310.1"/>
    <property type="molecule type" value="Genomic_DNA"/>
</dbReference>
<accession>A0A921INW1</accession>
<dbReference type="InterPro" id="IPR054831">
    <property type="entry name" value="UPF0122_fam_protein"/>
</dbReference>
<organism evidence="5 6">
    <name type="scientific">Subdoligranulum variabile</name>
    <dbReference type="NCBI Taxonomy" id="214851"/>
    <lineage>
        <taxon>Bacteria</taxon>
        <taxon>Bacillati</taxon>
        <taxon>Bacillota</taxon>
        <taxon>Clostridia</taxon>
        <taxon>Eubacteriales</taxon>
        <taxon>Oscillospiraceae</taxon>
        <taxon>Subdoligranulum</taxon>
    </lineage>
</organism>
<evidence type="ECO:0000256" key="1">
    <source>
        <dbReference type="ARBA" id="ARBA00008720"/>
    </source>
</evidence>
<evidence type="ECO:0000313" key="6">
    <source>
        <dbReference type="Proteomes" id="UP000782880"/>
    </source>
</evidence>
<evidence type="ECO:0000313" key="5">
    <source>
        <dbReference type="EMBL" id="HJG29310.1"/>
    </source>
</evidence>
<comment type="function">
    <text evidence="2 3">Might take part in the signal recognition particle (SRP) pathway. This is inferred from the conservation of its genetic proximity to ftsY/ffh. May be a regulatory protein.</text>
</comment>
<dbReference type="HAMAP" id="MF_00245">
    <property type="entry name" value="UPF0122"/>
    <property type="match status" value="1"/>
</dbReference>
<comment type="caution">
    <text evidence="5">The sequence shown here is derived from an EMBL/GenBank/DDBJ whole genome shotgun (WGS) entry which is preliminary data.</text>
</comment>
<dbReference type="Pfam" id="PF04297">
    <property type="entry name" value="UPF0122"/>
    <property type="match status" value="1"/>
</dbReference>
<dbReference type="InterPro" id="IPR036388">
    <property type="entry name" value="WH-like_DNA-bd_sf"/>
</dbReference>
<reference evidence="5" key="1">
    <citation type="journal article" date="2021" name="PeerJ">
        <title>Extensive microbial diversity within the chicken gut microbiome revealed by metagenomics and culture.</title>
        <authorList>
            <person name="Gilroy R."/>
            <person name="Ravi A."/>
            <person name="Getino M."/>
            <person name="Pursley I."/>
            <person name="Horton D.L."/>
            <person name="Alikhan N.F."/>
            <person name="Baker D."/>
            <person name="Gharbi K."/>
            <person name="Hall N."/>
            <person name="Watson M."/>
            <person name="Adriaenssens E.M."/>
            <person name="Foster-Nyarko E."/>
            <person name="Jarju S."/>
            <person name="Secka A."/>
            <person name="Antonio M."/>
            <person name="Oren A."/>
            <person name="Chaudhuri R.R."/>
            <person name="La Ragione R."/>
            <person name="Hildebrand F."/>
            <person name="Pallen M.J."/>
        </authorList>
    </citation>
    <scope>NUCLEOTIDE SEQUENCE</scope>
    <source>
        <strain evidence="5">ChiBcec21-2208</strain>
    </source>
</reference>
<proteinExistence type="inferred from homology"/>
<dbReference type="Proteomes" id="UP000782880">
    <property type="component" value="Unassembled WGS sequence"/>
</dbReference>
<dbReference type="InterPro" id="IPR013324">
    <property type="entry name" value="RNA_pol_sigma_r3/r4-like"/>
</dbReference>
<evidence type="ECO:0000256" key="4">
    <source>
        <dbReference type="SAM" id="Coils"/>
    </source>
</evidence>
<dbReference type="PANTHER" id="PTHR40083">
    <property type="entry name" value="UPF0122 PROTEIN CBO2450/CLC_2298"/>
    <property type="match status" value="1"/>
</dbReference>
<keyword evidence="4" id="KW-0175">Coiled coil</keyword>
<protein>
    <recommendedName>
        <fullName evidence="3">UPF0122 protein K8V20_11795</fullName>
    </recommendedName>
</protein>
<evidence type="ECO:0000256" key="3">
    <source>
        <dbReference type="HAMAP-Rule" id="MF_00245"/>
    </source>
</evidence>
<dbReference type="Gene3D" id="1.10.10.10">
    <property type="entry name" value="Winged helix-like DNA-binding domain superfamily/Winged helix DNA-binding domain"/>
    <property type="match status" value="1"/>
</dbReference>